<dbReference type="Proteomes" id="UP000829398">
    <property type="component" value="Chromosome 9"/>
</dbReference>
<reference evidence="2" key="1">
    <citation type="journal article" date="2023" name="Hortic. Res.">
        <title>A chromosome-level phased genome enabling allele-level studies in sweet orange: a case study on citrus Huanglongbing tolerance.</title>
        <authorList>
            <person name="Wu B."/>
            <person name="Yu Q."/>
            <person name="Deng Z."/>
            <person name="Duan Y."/>
            <person name="Luo F."/>
            <person name="Gmitter F. Jr."/>
        </authorList>
    </citation>
    <scope>NUCLEOTIDE SEQUENCE [LARGE SCALE GENOMIC DNA]</scope>
    <source>
        <strain evidence="2">cv. Valencia</strain>
    </source>
</reference>
<gene>
    <name evidence="1" type="ORF">KPL71_026635</name>
</gene>
<protein>
    <submittedName>
        <fullName evidence="1">Lipase 3 domain-containing protein</fullName>
    </submittedName>
</protein>
<sequence>MTDENILQGPIFHEDIIEDMKGIEIAESKQAEVQKGNVENRWNPLEKPRQLKDKPKPAAHRLYRLAKKKKQSLYYEDMRLVEHYVNRKGLQHYFKSYSIPEDLVPLILSSAYFHHYSNVQPLLASTEIRTNGLSLSKHEEGVEKSGIVPLAGMRSQFNKYRAKQVDPVASSVTDSAVTSSIEDVADEPQSLEIQEGSDGMSLKQLAKTNNGQSDEATNEKYAEKRNTDVGVLVICPKGQSNGVCFQGIIVFE</sequence>
<dbReference type="EMBL" id="CM039178">
    <property type="protein sequence ID" value="KAH9680664.1"/>
    <property type="molecule type" value="Genomic_DNA"/>
</dbReference>
<proteinExistence type="predicted"/>
<comment type="caution">
    <text evidence="1">The sequence shown here is derived from an EMBL/GenBank/DDBJ whole genome shotgun (WGS) entry which is preliminary data.</text>
</comment>
<accession>A0ACB8I0R1</accession>
<evidence type="ECO:0000313" key="1">
    <source>
        <dbReference type="EMBL" id="KAH9680664.1"/>
    </source>
</evidence>
<name>A0ACB8I0R1_CITSI</name>
<keyword evidence="2" id="KW-1185">Reference proteome</keyword>
<evidence type="ECO:0000313" key="2">
    <source>
        <dbReference type="Proteomes" id="UP000829398"/>
    </source>
</evidence>
<organism evidence="1 2">
    <name type="scientific">Citrus sinensis</name>
    <name type="common">Sweet orange</name>
    <name type="synonym">Citrus aurantium var. sinensis</name>
    <dbReference type="NCBI Taxonomy" id="2711"/>
    <lineage>
        <taxon>Eukaryota</taxon>
        <taxon>Viridiplantae</taxon>
        <taxon>Streptophyta</taxon>
        <taxon>Embryophyta</taxon>
        <taxon>Tracheophyta</taxon>
        <taxon>Spermatophyta</taxon>
        <taxon>Magnoliopsida</taxon>
        <taxon>eudicotyledons</taxon>
        <taxon>Gunneridae</taxon>
        <taxon>Pentapetalae</taxon>
        <taxon>rosids</taxon>
        <taxon>malvids</taxon>
        <taxon>Sapindales</taxon>
        <taxon>Rutaceae</taxon>
        <taxon>Aurantioideae</taxon>
        <taxon>Citrus</taxon>
    </lineage>
</organism>